<comment type="similarity">
    <text evidence="5">Belongs to the group II decarboxylase family. Sphingosine-1-phosphate lyase subfamily.</text>
</comment>
<keyword evidence="2 6" id="KW-0210">Decarboxylase</keyword>
<dbReference type="PANTHER" id="PTHR42735">
    <property type="match status" value="1"/>
</dbReference>
<dbReference type="AlphaFoldDB" id="A0A8E7B4T3"/>
<dbReference type="InterPro" id="IPR002129">
    <property type="entry name" value="PyrdxlP-dep_de-COase"/>
</dbReference>
<dbReference type="GO" id="GO:0015937">
    <property type="term" value="P:coenzyme A biosynthetic process"/>
    <property type="evidence" value="ECO:0007669"/>
    <property type="project" value="UniProtKB-UniRule"/>
</dbReference>
<comment type="similarity">
    <text evidence="6">Belongs to the group II decarboxylase family. MfnA subfamily.</text>
</comment>
<name>A0A8E7B4T3_9EURY</name>
<evidence type="ECO:0000256" key="3">
    <source>
        <dbReference type="ARBA" id="ARBA00022898"/>
    </source>
</evidence>
<dbReference type="GeneID" id="65096229"/>
<dbReference type="Gene3D" id="3.40.640.10">
    <property type="entry name" value="Type I PLP-dependent aspartate aminotransferase-like (Major domain)"/>
    <property type="match status" value="1"/>
</dbReference>
<comment type="catalytic activity">
    <reaction evidence="6">
        <text>L-aspartate + H(+) = beta-alanine + CO2</text>
        <dbReference type="Rhea" id="RHEA:19497"/>
        <dbReference type="ChEBI" id="CHEBI:15378"/>
        <dbReference type="ChEBI" id="CHEBI:16526"/>
        <dbReference type="ChEBI" id="CHEBI:29991"/>
        <dbReference type="ChEBI" id="CHEBI:57966"/>
        <dbReference type="EC" id="4.1.1.11"/>
    </reaction>
</comment>
<comment type="catalytic activity">
    <reaction evidence="6">
        <text>L-tyrosine + H(+) = tyramine + CO2</text>
        <dbReference type="Rhea" id="RHEA:14345"/>
        <dbReference type="ChEBI" id="CHEBI:15378"/>
        <dbReference type="ChEBI" id="CHEBI:16526"/>
        <dbReference type="ChEBI" id="CHEBI:58315"/>
        <dbReference type="ChEBI" id="CHEBI:327995"/>
        <dbReference type="EC" id="4.1.1.25"/>
    </reaction>
</comment>
<keyword evidence="9" id="KW-1185">Reference proteome</keyword>
<protein>
    <recommendedName>
        <fullName evidence="6">Probable L-tyrosine/L-aspartate decarboxylase</fullName>
        <shortName evidence="6">TDC/ADC</shortName>
        <ecNumber evidence="6">4.1.1.11</ecNumber>
        <ecNumber evidence="6">4.1.1.25</ecNumber>
    </recommendedName>
</protein>
<keyword evidence="3 6" id="KW-0663">Pyridoxal phosphate</keyword>
<dbReference type="Pfam" id="PF00282">
    <property type="entry name" value="Pyridoxal_deC"/>
    <property type="match status" value="1"/>
</dbReference>
<dbReference type="GO" id="GO:0019752">
    <property type="term" value="P:carboxylic acid metabolic process"/>
    <property type="evidence" value="ECO:0007669"/>
    <property type="project" value="InterPro"/>
</dbReference>
<dbReference type="InterPro" id="IPR020931">
    <property type="entry name" value="MfnA"/>
</dbReference>
<dbReference type="KEGG" id="mrtj:KHC33_03555"/>
<dbReference type="EMBL" id="CP075546">
    <property type="protein sequence ID" value="QVV90528.1"/>
    <property type="molecule type" value="Genomic_DNA"/>
</dbReference>
<proteinExistence type="inferred from homology"/>
<dbReference type="EC" id="4.1.1.11" evidence="6"/>
<dbReference type="EC" id="4.1.1.25" evidence="6"/>
<dbReference type="GO" id="GO:0004068">
    <property type="term" value="F:aspartate 1-decarboxylase activity"/>
    <property type="evidence" value="ECO:0007669"/>
    <property type="project" value="UniProtKB-UniRule"/>
</dbReference>
<dbReference type="InterPro" id="IPR050477">
    <property type="entry name" value="GrpII_AminoAcid_Decarb"/>
</dbReference>
<dbReference type="PANTHER" id="PTHR42735:SF6">
    <property type="entry name" value="SPHINGOSINE-1-PHOSPHATE LYASE 1"/>
    <property type="match status" value="1"/>
</dbReference>
<keyword evidence="4 6" id="KW-0456">Lyase</keyword>
<feature type="modified residue" description="N6-(pyridoxal phosphate)lysine" evidence="6 7">
    <location>
        <position position="224"/>
    </location>
</feature>
<dbReference type="HAMAP" id="MF_01610">
    <property type="entry name" value="MfnA_decarbox"/>
    <property type="match status" value="1"/>
</dbReference>
<evidence type="ECO:0000256" key="2">
    <source>
        <dbReference type="ARBA" id="ARBA00022793"/>
    </source>
</evidence>
<dbReference type="UniPathway" id="UPA00080"/>
<organism evidence="8 9">
    <name type="scientific">Methanospirillum purgamenti</name>
    <dbReference type="NCBI Taxonomy" id="2834276"/>
    <lineage>
        <taxon>Archaea</taxon>
        <taxon>Methanobacteriati</taxon>
        <taxon>Methanobacteriota</taxon>
        <taxon>Stenosarchaea group</taxon>
        <taxon>Methanomicrobia</taxon>
        <taxon>Methanomicrobiales</taxon>
        <taxon>Methanospirillaceae</taxon>
        <taxon>Methanospirillum</taxon>
    </lineage>
</organism>
<sequence>MDAEGLSADELFCFLKAKRNEDRSYSHILSSMCTTPHPVAVQAHNLFMETNLGDPGLFPGTAQLEDHLIRWFADLYQEPSAGGCTTSGGTESNIQVLRFCKKTKQVKNPNIIVPASAHFSFEKACGMMDVEMRVAPIDDQYRMIPDATGELIDKNTCCIVSVAGTTEYGMTDPIPALGKLAEQEGVHLHVDAAFGGYVLPFIDHAPPFDFSVPGVGSISVDPHKMGMSTIPSGILMVRDERVFCNLLVETPYLTTKQAYSLTGTRPGASVAAAYAVMAYLGRTGMKALVTGCMENTRRLIEGMEAFGVPRKVTPDVNVATFDHVSVPSPWTVSYTRKGDLRIVCMPHVTRDVVESFLTDFGESYVSHSN</sequence>
<dbReference type="InterPro" id="IPR015421">
    <property type="entry name" value="PyrdxlP-dep_Trfase_major"/>
</dbReference>
<accession>A0A8E7B4T3</accession>
<evidence type="ECO:0000256" key="1">
    <source>
        <dbReference type="ARBA" id="ARBA00001933"/>
    </source>
</evidence>
<evidence type="ECO:0000256" key="5">
    <source>
        <dbReference type="ARBA" id="ARBA00038302"/>
    </source>
</evidence>
<dbReference type="RefSeq" id="WP_214421295.1">
    <property type="nucleotide sequence ID" value="NZ_CP075546.1"/>
</dbReference>
<evidence type="ECO:0000313" key="9">
    <source>
        <dbReference type="Proteomes" id="UP000680656"/>
    </source>
</evidence>
<dbReference type="UniPathway" id="UPA00241"/>
<evidence type="ECO:0000256" key="4">
    <source>
        <dbReference type="ARBA" id="ARBA00023239"/>
    </source>
</evidence>
<dbReference type="GO" id="GO:2001120">
    <property type="term" value="P:methanofuran biosynthetic process"/>
    <property type="evidence" value="ECO:0007669"/>
    <property type="project" value="UniProtKB-UniRule"/>
</dbReference>
<evidence type="ECO:0000256" key="6">
    <source>
        <dbReference type="HAMAP-Rule" id="MF_01610"/>
    </source>
</evidence>
<comment type="function">
    <text evidence="6">Catalyzes the decarboxylation of L-tyrosine to produce tyramine for methanofuran biosynthesis. Can also catalyze the decarboxylation of L-aspartate to produce beta-alanine for coenzyme A (CoA) biosynthesis.</text>
</comment>
<comment type="pathway">
    <text evidence="6">Cofactor biosynthesis; methanofuran biosynthesis.</text>
</comment>
<comment type="cofactor">
    <cofactor evidence="1 6 7">
        <name>pyridoxal 5'-phosphate</name>
        <dbReference type="ChEBI" id="CHEBI:597326"/>
    </cofactor>
</comment>
<gene>
    <name evidence="6 8" type="primary">mfnA</name>
    <name evidence="8" type="ORF">KHC33_03555</name>
</gene>
<dbReference type="NCBIfam" id="TIGR03812">
    <property type="entry name" value="tyr_de_CO2_Arch"/>
    <property type="match status" value="1"/>
</dbReference>
<dbReference type="InterPro" id="IPR015422">
    <property type="entry name" value="PyrdxlP-dep_Trfase_small"/>
</dbReference>
<dbReference type="GO" id="GO:0030170">
    <property type="term" value="F:pyridoxal phosphate binding"/>
    <property type="evidence" value="ECO:0007669"/>
    <property type="project" value="UniProtKB-UniRule"/>
</dbReference>
<dbReference type="InterPro" id="IPR015424">
    <property type="entry name" value="PyrdxlP-dep_Trfase"/>
</dbReference>
<comment type="pathway">
    <text evidence="6">Cofactor biosynthesis; coenzyme A biosynthesis.</text>
</comment>
<dbReference type="Proteomes" id="UP000680656">
    <property type="component" value="Chromosome"/>
</dbReference>
<reference evidence="8 9" key="1">
    <citation type="submission" date="2021-05" db="EMBL/GenBank/DDBJ databases">
        <title>A novel Methanospirillum isolate from a pyrite-forming mixed culture.</title>
        <authorList>
            <person name="Bunk B."/>
            <person name="Sproer C."/>
            <person name="Spring S."/>
            <person name="Pester M."/>
        </authorList>
    </citation>
    <scope>NUCLEOTIDE SEQUENCE [LARGE SCALE GENOMIC DNA]</scope>
    <source>
        <strain evidence="8 9">J.3.6.1-F.2.7.3</strain>
    </source>
</reference>
<dbReference type="GO" id="GO:0004837">
    <property type="term" value="F:tyrosine decarboxylase activity"/>
    <property type="evidence" value="ECO:0007669"/>
    <property type="project" value="UniProtKB-UniRule"/>
</dbReference>
<dbReference type="SUPFAM" id="SSF53383">
    <property type="entry name" value="PLP-dependent transferases"/>
    <property type="match status" value="1"/>
</dbReference>
<dbReference type="Gene3D" id="3.90.1150.10">
    <property type="entry name" value="Aspartate Aminotransferase, domain 1"/>
    <property type="match status" value="1"/>
</dbReference>
<evidence type="ECO:0000313" key="8">
    <source>
        <dbReference type="EMBL" id="QVV90528.1"/>
    </source>
</evidence>
<evidence type="ECO:0000256" key="7">
    <source>
        <dbReference type="PIRSR" id="PIRSR602129-50"/>
    </source>
</evidence>